<comment type="similarity">
    <text evidence="1">Belongs to the UPF0047 family.</text>
</comment>
<dbReference type="NCBIfam" id="TIGR00149">
    <property type="entry name" value="TIGR00149_YjbQ"/>
    <property type="match status" value="1"/>
</dbReference>
<dbReference type="PANTHER" id="PTHR30615:SF8">
    <property type="entry name" value="UPF0047 PROTEIN C4A8.02C"/>
    <property type="match status" value="1"/>
</dbReference>
<dbReference type="EMBL" id="FAOO01000003">
    <property type="protein sequence ID" value="CUU02448.1"/>
    <property type="molecule type" value="Genomic_DNA"/>
</dbReference>
<evidence type="ECO:0000313" key="2">
    <source>
        <dbReference type="EMBL" id="CUU02448.1"/>
    </source>
</evidence>
<keyword evidence="3" id="KW-1185">Reference proteome</keyword>
<dbReference type="SUPFAM" id="SSF111038">
    <property type="entry name" value="YjbQ-like"/>
    <property type="match status" value="1"/>
</dbReference>
<dbReference type="PANTHER" id="PTHR30615">
    <property type="entry name" value="UNCHARACTERIZED PROTEIN YJBQ-RELATED"/>
    <property type="match status" value="1"/>
</dbReference>
<proteinExistence type="inferred from homology"/>
<dbReference type="InterPro" id="IPR001602">
    <property type="entry name" value="UPF0047_YjbQ-like"/>
</dbReference>
<dbReference type="PIRSF" id="PIRSF004681">
    <property type="entry name" value="UCP004681"/>
    <property type="match status" value="1"/>
</dbReference>
<gene>
    <name evidence="2" type="ORF">JGI1_00491</name>
</gene>
<dbReference type="Gene3D" id="2.60.120.460">
    <property type="entry name" value="YjbQ-like"/>
    <property type="match status" value="1"/>
</dbReference>
<name>A0A0S4MTY3_9BACT</name>
<protein>
    <submittedName>
        <fullName evidence="2">Secondary thiamine-phosphate synthase enzyme</fullName>
    </submittedName>
</protein>
<dbReference type="InterPro" id="IPR035917">
    <property type="entry name" value="YjbQ-like_sf"/>
</dbReference>
<dbReference type="AlphaFoldDB" id="A0A0S4MTY3"/>
<sequence>MKVITERITVSTRGFNDIIDITGEVESVVKKHQVKNGNVTVFVSGSTAGVTTIEYEPGLLKDLPEAFERIAPMGRRYHHDSRWGDDNGYAHVRASILGASLTVPFSDGKLLLGTWQQIVVVDFDNRPRTRNLVIQIIGE</sequence>
<evidence type="ECO:0000313" key="3">
    <source>
        <dbReference type="Proteomes" id="UP000320623"/>
    </source>
</evidence>
<dbReference type="Proteomes" id="UP000320623">
    <property type="component" value="Unassembled WGS sequence"/>
</dbReference>
<dbReference type="OrthoDB" id="9801725at2"/>
<accession>A0A0S4MTY3</accession>
<dbReference type="Pfam" id="PF01894">
    <property type="entry name" value="YjbQ"/>
    <property type="match status" value="1"/>
</dbReference>
<reference evidence="3" key="1">
    <citation type="submission" date="2015-11" db="EMBL/GenBank/DDBJ databases">
        <authorList>
            <person name="Varghese N."/>
        </authorList>
    </citation>
    <scope>NUCLEOTIDE SEQUENCE [LARGE SCALE GENOMIC DNA]</scope>
</reference>
<organism evidence="2 3">
    <name type="scientific">Candidatus Thermokryptus mobilis</name>
    <dbReference type="NCBI Taxonomy" id="1643428"/>
    <lineage>
        <taxon>Bacteria</taxon>
        <taxon>Pseudomonadati</taxon>
        <taxon>Candidatus Kryptoniota</taxon>
        <taxon>Candidatus Thermokryptus</taxon>
    </lineage>
</organism>
<dbReference type="STRING" id="1643428.GCA_001442855_00477"/>
<dbReference type="RefSeq" id="WP_140944289.1">
    <property type="nucleotide sequence ID" value="NZ_FAOO01000003.1"/>
</dbReference>
<evidence type="ECO:0000256" key="1">
    <source>
        <dbReference type="ARBA" id="ARBA00005534"/>
    </source>
</evidence>